<feature type="non-terminal residue" evidence="11">
    <location>
        <position position="448"/>
    </location>
</feature>
<dbReference type="Pfam" id="PF16199">
    <property type="entry name" value="Radical_SAM_C"/>
    <property type="match status" value="1"/>
</dbReference>
<evidence type="ECO:0000256" key="4">
    <source>
        <dbReference type="ARBA" id="ARBA00022691"/>
    </source>
</evidence>
<dbReference type="SMART" id="SM00729">
    <property type="entry name" value="Elp3"/>
    <property type="match status" value="1"/>
</dbReference>
<dbReference type="AlphaFoldDB" id="A0A1F5T8X9"/>
<dbReference type="CDD" id="cd01335">
    <property type="entry name" value="Radical_SAM"/>
    <property type="match status" value="1"/>
</dbReference>
<keyword evidence="6" id="KW-0479">Metal-binding</keyword>
<dbReference type="InterPro" id="IPR058240">
    <property type="entry name" value="rSAM_sf"/>
</dbReference>
<dbReference type="SFLD" id="SFLDS00029">
    <property type="entry name" value="Radical_SAM"/>
    <property type="match status" value="1"/>
</dbReference>
<keyword evidence="9" id="KW-0012">Acyltransferase</keyword>
<evidence type="ECO:0000256" key="1">
    <source>
        <dbReference type="ARBA" id="ARBA00001966"/>
    </source>
</evidence>
<keyword evidence="3" id="KW-0808">Transferase</keyword>
<dbReference type="GO" id="GO:0033588">
    <property type="term" value="C:elongator holoenzyme complex"/>
    <property type="evidence" value="ECO:0007669"/>
    <property type="project" value="TreeGrafter"/>
</dbReference>
<dbReference type="InterPro" id="IPR039661">
    <property type="entry name" value="ELP3"/>
</dbReference>
<dbReference type="GO" id="GO:0051539">
    <property type="term" value="F:4 iron, 4 sulfur cluster binding"/>
    <property type="evidence" value="ECO:0007669"/>
    <property type="project" value="UniProtKB-KW"/>
</dbReference>
<dbReference type="PANTHER" id="PTHR11135">
    <property type="entry name" value="HISTONE ACETYLTRANSFERASE-RELATED"/>
    <property type="match status" value="1"/>
</dbReference>
<evidence type="ECO:0000256" key="3">
    <source>
        <dbReference type="ARBA" id="ARBA00022679"/>
    </source>
</evidence>
<dbReference type="PROSITE" id="PS51918">
    <property type="entry name" value="RADICAL_SAM"/>
    <property type="match status" value="1"/>
</dbReference>
<keyword evidence="7" id="KW-0408">Iron</keyword>
<dbReference type="InterPro" id="IPR006638">
    <property type="entry name" value="Elp3/MiaA/NifB-like_rSAM"/>
</dbReference>
<reference evidence="11 12" key="1">
    <citation type="journal article" date="2016" name="Nat. Commun.">
        <title>Thousands of microbial genomes shed light on interconnected biogeochemical processes in an aquifer system.</title>
        <authorList>
            <person name="Anantharaman K."/>
            <person name="Brown C.T."/>
            <person name="Hug L.A."/>
            <person name="Sharon I."/>
            <person name="Castelle C.J."/>
            <person name="Probst A.J."/>
            <person name="Thomas B.C."/>
            <person name="Singh A."/>
            <person name="Wilkins M.J."/>
            <person name="Karaoz U."/>
            <person name="Brodie E.L."/>
            <person name="Williams K.H."/>
            <person name="Hubbard S.S."/>
            <person name="Banfield J.F."/>
        </authorList>
    </citation>
    <scope>NUCLEOTIDE SEQUENCE [LARGE SCALE GENOMIC DNA]</scope>
</reference>
<dbReference type="PANTHER" id="PTHR11135:SF2">
    <property type="entry name" value="ELONGATOR COMPLEX PROTEIN 3"/>
    <property type="match status" value="1"/>
</dbReference>
<dbReference type="GO" id="GO:0046872">
    <property type="term" value="F:metal ion binding"/>
    <property type="evidence" value="ECO:0007669"/>
    <property type="project" value="UniProtKB-KW"/>
</dbReference>
<protein>
    <recommendedName>
        <fullName evidence="10">Radical SAM core domain-containing protein</fullName>
    </recommendedName>
</protein>
<dbReference type="EMBL" id="MFGM01000051">
    <property type="protein sequence ID" value="OGF35395.1"/>
    <property type="molecule type" value="Genomic_DNA"/>
</dbReference>
<evidence type="ECO:0000256" key="6">
    <source>
        <dbReference type="ARBA" id="ARBA00022723"/>
    </source>
</evidence>
<dbReference type="Gene3D" id="3.80.30.20">
    <property type="entry name" value="tm_1862 like domain"/>
    <property type="match status" value="1"/>
</dbReference>
<proteinExistence type="predicted"/>
<dbReference type="Proteomes" id="UP000178656">
    <property type="component" value="Unassembled WGS sequence"/>
</dbReference>
<dbReference type="InterPro" id="IPR007197">
    <property type="entry name" value="rSAM"/>
</dbReference>
<keyword evidence="4" id="KW-0949">S-adenosyl-L-methionine</keyword>
<evidence type="ECO:0000313" key="12">
    <source>
        <dbReference type="Proteomes" id="UP000178656"/>
    </source>
</evidence>
<evidence type="ECO:0000259" key="10">
    <source>
        <dbReference type="PROSITE" id="PS51918"/>
    </source>
</evidence>
<dbReference type="SFLD" id="SFLDG01086">
    <property type="entry name" value="elongater_protein-like"/>
    <property type="match status" value="1"/>
</dbReference>
<keyword evidence="5" id="KW-0819">tRNA processing</keyword>
<keyword evidence="2" id="KW-0004">4Fe-4S</keyword>
<evidence type="ECO:0000313" key="11">
    <source>
        <dbReference type="EMBL" id="OGF35395.1"/>
    </source>
</evidence>
<name>A0A1F5T8X9_9BACT</name>
<dbReference type="InterPro" id="IPR034687">
    <property type="entry name" value="ELP3-like"/>
</dbReference>
<evidence type="ECO:0000256" key="7">
    <source>
        <dbReference type="ARBA" id="ARBA00023004"/>
    </source>
</evidence>
<keyword evidence="8" id="KW-0411">Iron-sulfur</keyword>
<dbReference type="GO" id="GO:0016746">
    <property type="term" value="F:acyltransferase activity"/>
    <property type="evidence" value="ECO:0007669"/>
    <property type="project" value="UniProtKB-KW"/>
</dbReference>
<feature type="domain" description="Radical SAM core" evidence="10">
    <location>
        <begin position="74"/>
        <end position="351"/>
    </location>
</feature>
<dbReference type="SUPFAM" id="SSF102114">
    <property type="entry name" value="Radical SAM enzymes"/>
    <property type="match status" value="1"/>
</dbReference>
<gene>
    <name evidence="11" type="ORF">A2482_04020</name>
</gene>
<evidence type="ECO:0000256" key="8">
    <source>
        <dbReference type="ARBA" id="ARBA00023014"/>
    </source>
</evidence>
<dbReference type="InterPro" id="IPR023404">
    <property type="entry name" value="rSAM_horseshoe"/>
</dbReference>
<organism evidence="11 12">
    <name type="scientific">Candidatus Falkowbacteria bacterium RIFOXYC2_FULL_48_21</name>
    <dbReference type="NCBI Taxonomy" id="1798005"/>
    <lineage>
        <taxon>Bacteria</taxon>
        <taxon>Candidatus Falkowiibacteriota</taxon>
    </lineage>
</organism>
<dbReference type="Pfam" id="PF04055">
    <property type="entry name" value="Radical_SAM"/>
    <property type="match status" value="1"/>
</dbReference>
<evidence type="ECO:0000256" key="2">
    <source>
        <dbReference type="ARBA" id="ARBA00022485"/>
    </source>
</evidence>
<dbReference type="NCBIfam" id="TIGR01211">
    <property type="entry name" value="ELP3"/>
    <property type="match status" value="1"/>
</dbReference>
<accession>A0A1F5T8X9</accession>
<dbReference type="GO" id="GO:0005737">
    <property type="term" value="C:cytoplasm"/>
    <property type="evidence" value="ECO:0007669"/>
    <property type="project" value="TreeGrafter"/>
</dbReference>
<dbReference type="InterPro" id="IPR032432">
    <property type="entry name" value="Radical_SAM_C"/>
</dbReference>
<evidence type="ECO:0000256" key="9">
    <source>
        <dbReference type="ARBA" id="ARBA00023315"/>
    </source>
</evidence>
<evidence type="ECO:0000256" key="5">
    <source>
        <dbReference type="ARBA" id="ARBA00022694"/>
    </source>
</evidence>
<comment type="caution">
    <text evidence="11">The sequence shown here is derived from an EMBL/GenBank/DDBJ whole genome shotgun (WGS) entry which is preliminary data.</text>
</comment>
<comment type="cofactor">
    <cofactor evidence="1">
        <name>[4Fe-4S] cluster</name>
        <dbReference type="ChEBI" id="CHEBI:49883"/>
    </cofactor>
</comment>
<dbReference type="GO" id="GO:0002926">
    <property type="term" value="P:tRNA wobble base 5-methoxycarbonylmethyl-2-thiouridinylation"/>
    <property type="evidence" value="ECO:0007669"/>
    <property type="project" value="TreeGrafter"/>
</dbReference>
<sequence>MNENRILLHSLASARIKNANRLNKLKRKFANKAKVGMISNAALLNLYHTELKHGTIKNNPELENLLRKRKIRTLSGVAPVAVLTKPFPCPGRCLFCPTEENMPKSYLSNEPAVMRAISLKFDPFKQVAQRLRALEANGHATDKVELIIMGGTWSCLPVVYQKQFIKRCFDACNQVNSANLAQAQTRNERAKHRIVALTLETRPDYISETEIKRWREYGATKVELGVQIADDAILKFNNRGHGKAEVMRATELLKKAGFKIAYHIMPNLPGATPTKDLREFKKLFSKPEYQPDLLKIYPTVVTKNSKLYHLWKRGDFKPYSDKQLLNLLIKMKLAVPDRVRIIRLIRDIPEQSIVAGNLVSNLRQELKKELERIGKNCHCIRCREARENIIGLSKAKLFVEKYQASGADEYFLQFCSPDLPSPRLRQASKLFAFLRLRLPAKDECNFIP</sequence>